<reference evidence="1 2" key="1">
    <citation type="journal article" date="2008" name="FEMS Yeast Res.">
        <title>Comparative genome analysis of a Saccharomyces cerevisiae wine strain.</title>
        <authorList>
            <person name="Borneman A.R."/>
            <person name="Forgan A.H."/>
            <person name="Pretorius I.S."/>
            <person name="Chambers P.J."/>
        </authorList>
    </citation>
    <scope>NUCLEOTIDE SEQUENCE [LARGE SCALE GENOMIC DNA]</scope>
    <source>
        <strain evidence="1 2">AWRI1631</strain>
    </source>
</reference>
<gene>
    <name evidence="1" type="ORF">AWRI1631_74000</name>
</gene>
<dbReference type="AlphaFoldDB" id="B5VJC1"/>
<dbReference type="Proteomes" id="UP000008988">
    <property type="component" value="Unassembled WGS sequence"/>
</dbReference>
<protein>
    <submittedName>
        <fullName evidence="1">Uncharacterized protein</fullName>
    </submittedName>
</protein>
<sequence length="40" mass="4585">MGLKKEEEIFRPMSLQVLWQLALALLWVPSGIPEGYPSKE</sequence>
<evidence type="ECO:0000313" key="2">
    <source>
        <dbReference type="Proteomes" id="UP000008988"/>
    </source>
</evidence>
<dbReference type="EMBL" id="ABSV01000981">
    <property type="protein sequence ID" value="EDZ71974.1"/>
    <property type="molecule type" value="Genomic_DNA"/>
</dbReference>
<proteinExistence type="predicted"/>
<accession>B5VJC1</accession>
<organism evidence="1 2">
    <name type="scientific">Saccharomyces cerevisiae (strain AWRI1631)</name>
    <name type="common">Baker's yeast</name>
    <dbReference type="NCBI Taxonomy" id="545124"/>
    <lineage>
        <taxon>Eukaryota</taxon>
        <taxon>Fungi</taxon>
        <taxon>Dikarya</taxon>
        <taxon>Ascomycota</taxon>
        <taxon>Saccharomycotina</taxon>
        <taxon>Saccharomycetes</taxon>
        <taxon>Saccharomycetales</taxon>
        <taxon>Saccharomycetaceae</taxon>
        <taxon>Saccharomyces</taxon>
    </lineage>
</organism>
<comment type="caution">
    <text evidence="1">The sequence shown here is derived from an EMBL/GenBank/DDBJ whole genome shotgun (WGS) entry which is preliminary data.</text>
</comment>
<evidence type="ECO:0000313" key="1">
    <source>
        <dbReference type="EMBL" id="EDZ71974.1"/>
    </source>
</evidence>
<name>B5VJC1_YEAS6</name>